<evidence type="ECO:0000259" key="2">
    <source>
        <dbReference type="PROSITE" id="PS50850"/>
    </source>
</evidence>
<dbReference type="InterPro" id="IPR036259">
    <property type="entry name" value="MFS_trans_sf"/>
</dbReference>
<feature type="transmembrane region" description="Helical" evidence="1">
    <location>
        <begin position="320"/>
        <end position="342"/>
    </location>
</feature>
<feature type="transmembrane region" description="Helical" evidence="1">
    <location>
        <begin position="141"/>
        <end position="159"/>
    </location>
</feature>
<feature type="transmembrane region" description="Helical" evidence="1">
    <location>
        <begin position="179"/>
        <end position="197"/>
    </location>
</feature>
<feature type="transmembrane region" description="Helical" evidence="1">
    <location>
        <begin position="231"/>
        <end position="251"/>
    </location>
</feature>
<keyword evidence="1" id="KW-0472">Membrane</keyword>
<name>A0A6J6EK01_9ZZZZ</name>
<dbReference type="SUPFAM" id="SSF103473">
    <property type="entry name" value="MFS general substrate transporter"/>
    <property type="match status" value="1"/>
</dbReference>
<feature type="transmembrane region" description="Helical" evidence="1">
    <location>
        <begin position="108"/>
        <end position="129"/>
    </location>
</feature>
<dbReference type="EMBL" id="CAEZTP010000077">
    <property type="protein sequence ID" value="CAB4576860.1"/>
    <property type="molecule type" value="Genomic_DNA"/>
</dbReference>
<dbReference type="PANTHER" id="PTHR23534:SF1">
    <property type="entry name" value="MAJOR FACILITATOR SUPERFAMILY PROTEIN"/>
    <property type="match status" value="1"/>
</dbReference>
<evidence type="ECO:0000256" key="1">
    <source>
        <dbReference type="SAM" id="Phobius"/>
    </source>
</evidence>
<dbReference type="Pfam" id="PF07690">
    <property type="entry name" value="MFS_1"/>
    <property type="match status" value="1"/>
</dbReference>
<feature type="transmembrane region" description="Helical" evidence="1">
    <location>
        <begin position="362"/>
        <end position="378"/>
    </location>
</feature>
<dbReference type="InterPro" id="IPR011701">
    <property type="entry name" value="MFS"/>
</dbReference>
<dbReference type="GO" id="GO:0022857">
    <property type="term" value="F:transmembrane transporter activity"/>
    <property type="evidence" value="ECO:0007669"/>
    <property type="project" value="InterPro"/>
</dbReference>
<feature type="domain" description="Major facilitator superfamily (MFS) profile" evidence="2">
    <location>
        <begin position="230"/>
        <end position="414"/>
    </location>
</feature>
<keyword evidence="1" id="KW-1133">Transmembrane helix</keyword>
<dbReference type="AlphaFoldDB" id="A0A6J6EK01"/>
<feature type="transmembrane region" description="Helical" evidence="1">
    <location>
        <begin position="82"/>
        <end position="102"/>
    </location>
</feature>
<reference evidence="3" key="1">
    <citation type="submission" date="2020-05" db="EMBL/GenBank/DDBJ databases">
        <authorList>
            <person name="Chiriac C."/>
            <person name="Salcher M."/>
            <person name="Ghai R."/>
            <person name="Kavagutti S V."/>
        </authorList>
    </citation>
    <scope>NUCLEOTIDE SEQUENCE</scope>
</reference>
<dbReference type="PANTHER" id="PTHR23534">
    <property type="entry name" value="MFS PERMEASE"/>
    <property type="match status" value="1"/>
</dbReference>
<feature type="transmembrane region" description="Helical" evidence="1">
    <location>
        <begin position="296"/>
        <end position="314"/>
    </location>
</feature>
<protein>
    <submittedName>
        <fullName evidence="3">Unannotated protein</fullName>
    </submittedName>
</protein>
<gene>
    <name evidence="3" type="ORF">UFOPK1698_00879</name>
</gene>
<dbReference type="InterPro" id="IPR020846">
    <property type="entry name" value="MFS_dom"/>
</dbReference>
<accession>A0A6J6EK01</accession>
<feature type="transmembrane region" description="Helical" evidence="1">
    <location>
        <begin position="20"/>
        <end position="44"/>
    </location>
</feature>
<organism evidence="3">
    <name type="scientific">freshwater metagenome</name>
    <dbReference type="NCBI Taxonomy" id="449393"/>
    <lineage>
        <taxon>unclassified sequences</taxon>
        <taxon>metagenomes</taxon>
        <taxon>ecological metagenomes</taxon>
    </lineage>
</organism>
<feature type="transmembrane region" description="Helical" evidence="1">
    <location>
        <begin position="263"/>
        <end position="284"/>
    </location>
</feature>
<feature type="transmembrane region" description="Helical" evidence="1">
    <location>
        <begin position="384"/>
        <end position="404"/>
    </location>
</feature>
<evidence type="ECO:0000313" key="3">
    <source>
        <dbReference type="EMBL" id="CAB4576860.1"/>
    </source>
</evidence>
<feature type="transmembrane region" description="Helical" evidence="1">
    <location>
        <begin position="50"/>
        <end position="70"/>
    </location>
</feature>
<dbReference type="Gene3D" id="1.20.1250.20">
    <property type="entry name" value="MFS general substrate transporter like domains"/>
    <property type="match status" value="2"/>
</dbReference>
<sequence length="414" mass="42360">MPHLEASESEIQRKVVKTLALSQVLNGVGIAGTIAAGSLLVASITDSETLAGLAGTSAVLGAAAMALPLARLTAKGGRRLALSTGYTTGAIGSVIAITGGALNNVVLLLMGAFLVGSASAAGYQARFAAIDLATDSTRAKQLSFVVWGSTIGAVSGPNLMQPSGNIAEAFGLPRLVGPYLVSMTTLALASLVILIFLKPDPYLVAHRNDSVESKKKSTKAALAHIRRNPKALFAILSIAFGHVAMVSVMVMTPVHMTHVDVTLSIIGLVISVHVLGMYVFSPVVGALSDRIGRVRVIQIGFIILLAASLIAGTAKADDAITLGIGLFLLGLGWSCTLIAGSAYLSETVDSQTRASSQGASDLVMNLSGAGGGALAGVIIGTLSYGWLCFLSSIPISILAMYSITMNRASRKSAS</sequence>
<dbReference type="PROSITE" id="PS50850">
    <property type="entry name" value="MFS"/>
    <property type="match status" value="1"/>
</dbReference>
<proteinExistence type="predicted"/>
<keyword evidence="1" id="KW-0812">Transmembrane</keyword>